<dbReference type="Proteomes" id="UP000323506">
    <property type="component" value="Chromosome D08"/>
</dbReference>
<gene>
    <name evidence="1" type="ORF">ES288_D08G238200v1</name>
</gene>
<sequence length="69" mass="7490">MTMERRPRSLYQAYGEVDMEARVDLAGTEGHMRAEARAGGRLEGVVRVRAEPGCGAGGLLLGFPQSLWV</sequence>
<dbReference type="AlphaFoldDB" id="A0A5D2BNF8"/>
<proteinExistence type="predicted"/>
<evidence type="ECO:0000313" key="1">
    <source>
        <dbReference type="EMBL" id="TYG58629.1"/>
    </source>
</evidence>
<protein>
    <submittedName>
        <fullName evidence="1">Uncharacterized protein</fullName>
    </submittedName>
</protein>
<keyword evidence="2" id="KW-1185">Reference proteome</keyword>
<organism evidence="1 2">
    <name type="scientific">Gossypium darwinii</name>
    <name type="common">Darwin's cotton</name>
    <name type="synonym">Gossypium barbadense var. darwinii</name>
    <dbReference type="NCBI Taxonomy" id="34276"/>
    <lineage>
        <taxon>Eukaryota</taxon>
        <taxon>Viridiplantae</taxon>
        <taxon>Streptophyta</taxon>
        <taxon>Embryophyta</taxon>
        <taxon>Tracheophyta</taxon>
        <taxon>Spermatophyta</taxon>
        <taxon>Magnoliopsida</taxon>
        <taxon>eudicotyledons</taxon>
        <taxon>Gunneridae</taxon>
        <taxon>Pentapetalae</taxon>
        <taxon>rosids</taxon>
        <taxon>malvids</taxon>
        <taxon>Malvales</taxon>
        <taxon>Malvaceae</taxon>
        <taxon>Malvoideae</taxon>
        <taxon>Gossypium</taxon>
    </lineage>
</organism>
<dbReference type="EMBL" id="CM017708">
    <property type="protein sequence ID" value="TYG58629.1"/>
    <property type="molecule type" value="Genomic_DNA"/>
</dbReference>
<reference evidence="1 2" key="1">
    <citation type="submission" date="2019-06" db="EMBL/GenBank/DDBJ databases">
        <title>WGS assembly of Gossypium darwinii.</title>
        <authorList>
            <person name="Chen Z.J."/>
            <person name="Sreedasyam A."/>
            <person name="Ando A."/>
            <person name="Song Q."/>
            <person name="De L."/>
            <person name="Hulse-Kemp A."/>
            <person name="Ding M."/>
            <person name="Ye W."/>
            <person name="Kirkbride R."/>
            <person name="Jenkins J."/>
            <person name="Plott C."/>
            <person name="Lovell J."/>
            <person name="Lin Y.-M."/>
            <person name="Vaughn R."/>
            <person name="Liu B."/>
            <person name="Li W."/>
            <person name="Simpson S."/>
            <person name="Scheffler B."/>
            <person name="Saski C."/>
            <person name="Grover C."/>
            <person name="Hu G."/>
            <person name="Conover J."/>
            <person name="Carlson J."/>
            <person name="Shu S."/>
            <person name="Boston L."/>
            <person name="Williams M."/>
            <person name="Peterson D."/>
            <person name="Mcgee K."/>
            <person name="Jones D."/>
            <person name="Wendel J."/>
            <person name="Stelly D."/>
            <person name="Grimwood J."/>
            <person name="Schmutz J."/>
        </authorList>
    </citation>
    <scope>NUCLEOTIDE SEQUENCE [LARGE SCALE GENOMIC DNA]</scope>
    <source>
        <strain evidence="1">1808015.09</strain>
    </source>
</reference>
<accession>A0A5D2BNF8</accession>
<evidence type="ECO:0000313" key="2">
    <source>
        <dbReference type="Proteomes" id="UP000323506"/>
    </source>
</evidence>
<name>A0A5D2BNF8_GOSDA</name>